<proteinExistence type="predicted"/>
<gene>
    <name evidence="1" type="ORF">IAC85_00750</name>
</gene>
<organism evidence="1 2">
    <name type="scientific">Candidatus Faecenecus gallistercoris</name>
    <dbReference type="NCBI Taxonomy" id="2840793"/>
    <lineage>
        <taxon>Bacteria</taxon>
        <taxon>Bacillati</taxon>
        <taxon>Bacillota</taxon>
        <taxon>Bacillota incertae sedis</taxon>
        <taxon>Candidatus Faecenecus</taxon>
    </lineage>
</organism>
<accession>A0A9D0YY50</accession>
<evidence type="ECO:0000313" key="2">
    <source>
        <dbReference type="Proteomes" id="UP000886725"/>
    </source>
</evidence>
<reference evidence="1" key="2">
    <citation type="journal article" date="2021" name="PeerJ">
        <title>Extensive microbial diversity within the chicken gut microbiome revealed by metagenomics and culture.</title>
        <authorList>
            <person name="Gilroy R."/>
            <person name="Ravi A."/>
            <person name="Getino M."/>
            <person name="Pursley I."/>
            <person name="Horton D.L."/>
            <person name="Alikhan N.F."/>
            <person name="Baker D."/>
            <person name="Gharbi K."/>
            <person name="Hall N."/>
            <person name="Watson M."/>
            <person name="Adriaenssens E.M."/>
            <person name="Foster-Nyarko E."/>
            <person name="Jarju S."/>
            <person name="Secka A."/>
            <person name="Antonio M."/>
            <person name="Oren A."/>
            <person name="Chaudhuri R.R."/>
            <person name="La Ragione R."/>
            <person name="Hildebrand F."/>
            <person name="Pallen M.J."/>
        </authorList>
    </citation>
    <scope>NUCLEOTIDE SEQUENCE</scope>
    <source>
        <strain evidence="1">CHK165-10780</strain>
    </source>
</reference>
<comment type="caution">
    <text evidence="1">The sequence shown here is derived from an EMBL/GenBank/DDBJ whole genome shotgun (WGS) entry which is preliminary data.</text>
</comment>
<dbReference type="EMBL" id="DVFU01000018">
    <property type="protein sequence ID" value="HIQ64247.1"/>
    <property type="molecule type" value="Genomic_DNA"/>
</dbReference>
<name>A0A9D0YY50_9FIRM</name>
<dbReference type="Pfam" id="PF21448">
    <property type="entry name" value="DNMK"/>
    <property type="match status" value="1"/>
</dbReference>
<evidence type="ECO:0000313" key="1">
    <source>
        <dbReference type="EMBL" id="HIQ64247.1"/>
    </source>
</evidence>
<dbReference type="Gene3D" id="3.40.50.300">
    <property type="entry name" value="P-loop containing nucleotide triphosphate hydrolases"/>
    <property type="match status" value="1"/>
</dbReference>
<dbReference type="AlphaFoldDB" id="A0A9D0YY50"/>
<dbReference type="Proteomes" id="UP000886725">
    <property type="component" value="Unassembled WGS sequence"/>
</dbReference>
<dbReference type="InterPro" id="IPR027417">
    <property type="entry name" value="P-loop_NTPase"/>
</dbReference>
<protein>
    <submittedName>
        <fullName evidence="1">Uncharacterized protein</fullName>
    </submittedName>
</protein>
<sequence>MQLYLISGKIKTGKDTCGKFLQEEYQKIGKTSCILPMSGPLREYAKNYFGWDGRDETKPRELLQQLGTEVIREKLHKDTFLINRAIEDIEILSLYFDVIIVTGIRRKEEIDSLKVKFPGAINIHMIRSLDYSDLSDASKNHYTEHALDAYQNYDYCMKNLSLEELRSKIEQIVKERGSDNEKND</sequence>
<dbReference type="InterPro" id="IPR048444">
    <property type="entry name" value="DNMK"/>
</dbReference>
<reference evidence="1" key="1">
    <citation type="submission" date="2020-10" db="EMBL/GenBank/DDBJ databases">
        <authorList>
            <person name="Gilroy R."/>
        </authorList>
    </citation>
    <scope>NUCLEOTIDE SEQUENCE</scope>
    <source>
        <strain evidence="1">CHK165-10780</strain>
    </source>
</reference>
<dbReference type="SUPFAM" id="SSF52540">
    <property type="entry name" value="P-loop containing nucleoside triphosphate hydrolases"/>
    <property type="match status" value="1"/>
</dbReference>